<proteinExistence type="predicted"/>
<reference evidence="2 3" key="1">
    <citation type="submission" date="2024-08" db="EMBL/GenBank/DDBJ databases">
        <authorList>
            <person name="Cucini C."/>
            <person name="Frati F."/>
        </authorList>
    </citation>
    <scope>NUCLEOTIDE SEQUENCE [LARGE SCALE GENOMIC DNA]</scope>
</reference>
<dbReference type="Gene3D" id="2.120.10.30">
    <property type="entry name" value="TolB, C-terminal domain"/>
    <property type="match status" value="1"/>
</dbReference>
<dbReference type="Proteomes" id="UP001642540">
    <property type="component" value="Unassembled WGS sequence"/>
</dbReference>
<gene>
    <name evidence="2" type="ORF">ODALV1_LOCUS12297</name>
</gene>
<evidence type="ECO:0000313" key="2">
    <source>
        <dbReference type="EMBL" id="CAL8106158.1"/>
    </source>
</evidence>
<sequence>MELIPLDLSPLHYVVPARQLCRPQGVTVDNVDNLRIADSKNNCIRQVSPKGDLLSNVTKVLDHPIQFPMNVTTLAGGYVAVLDGSGKISIC</sequence>
<name>A0ABP1QL20_9HEXA</name>
<organism evidence="2 3">
    <name type="scientific">Orchesella dallaii</name>
    <dbReference type="NCBI Taxonomy" id="48710"/>
    <lineage>
        <taxon>Eukaryota</taxon>
        <taxon>Metazoa</taxon>
        <taxon>Ecdysozoa</taxon>
        <taxon>Arthropoda</taxon>
        <taxon>Hexapoda</taxon>
        <taxon>Collembola</taxon>
        <taxon>Entomobryomorpha</taxon>
        <taxon>Entomobryoidea</taxon>
        <taxon>Orchesellidae</taxon>
        <taxon>Orchesellinae</taxon>
        <taxon>Orchesella</taxon>
    </lineage>
</organism>
<dbReference type="InterPro" id="IPR011042">
    <property type="entry name" value="6-blade_b-propeller_TolB-like"/>
</dbReference>
<dbReference type="EMBL" id="CAXLJM020000036">
    <property type="protein sequence ID" value="CAL8106158.1"/>
    <property type="molecule type" value="Genomic_DNA"/>
</dbReference>
<dbReference type="SUPFAM" id="SSF63825">
    <property type="entry name" value="YWTD domain"/>
    <property type="match status" value="1"/>
</dbReference>
<dbReference type="Pfam" id="PF01436">
    <property type="entry name" value="NHL"/>
    <property type="match status" value="1"/>
</dbReference>
<comment type="caution">
    <text evidence="2">The sequence shown here is derived from an EMBL/GenBank/DDBJ whole genome shotgun (WGS) entry which is preliminary data.</text>
</comment>
<evidence type="ECO:0000313" key="3">
    <source>
        <dbReference type="Proteomes" id="UP001642540"/>
    </source>
</evidence>
<accession>A0ABP1QL20</accession>
<protein>
    <submittedName>
        <fullName evidence="2">Uncharacterized protein</fullName>
    </submittedName>
</protein>
<keyword evidence="3" id="KW-1185">Reference proteome</keyword>
<keyword evidence="1" id="KW-0677">Repeat</keyword>
<dbReference type="InterPro" id="IPR001258">
    <property type="entry name" value="NHL_repeat"/>
</dbReference>
<evidence type="ECO:0000256" key="1">
    <source>
        <dbReference type="ARBA" id="ARBA00022737"/>
    </source>
</evidence>